<evidence type="ECO:0000313" key="3">
    <source>
        <dbReference type="Proteomes" id="UP000004115"/>
    </source>
</evidence>
<dbReference type="InterPro" id="IPR011249">
    <property type="entry name" value="Metalloenz_LuxS/M16"/>
</dbReference>
<name>C8PBT2_9LACO</name>
<dbReference type="EC" id="3.4.24.-" evidence="2"/>
<keyword evidence="2" id="KW-0378">Hydrolase</keyword>
<dbReference type="SUPFAM" id="SSF63411">
    <property type="entry name" value="LuxS/MPP-like metallohydrolase"/>
    <property type="match status" value="2"/>
</dbReference>
<evidence type="ECO:0000259" key="1">
    <source>
        <dbReference type="Pfam" id="PF05193"/>
    </source>
</evidence>
<dbReference type="Pfam" id="PF05193">
    <property type="entry name" value="Peptidase_M16_C"/>
    <property type="match status" value="1"/>
</dbReference>
<evidence type="ECO:0000313" key="2">
    <source>
        <dbReference type="EMBL" id="EEW52231.1"/>
    </source>
</evidence>
<dbReference type="PATRIC" id="fig|525328.13.peg.553"/>
<reference evidence="2 3" key="1">
    <citation type="submission" date="2009-09" db="EMBL/GenBank/DDBJ databases">
        <authorList>
            <person name="Qin X."/>
            <person name="Bachman B."/>
            <person name="Battles P."/>
            <person name="Bell A."/>
            <person name="Bess C."/>
            <person name="Bickham C."/>
            <person name="Chaboub L."/>
            <person name="Chen D."/>
            <person name="Coyle M."/>
            <person name="Deiros D.R."/>
            <person name="Dinh H."/>
            <person name="Forbes L."/>
            <person name="Fowler G."/>
            <person name="Francisco L."/>
            <person name="Fu Q."/>
            <person name="Gubbala S."/>
            <person name="Hale W."/>
            <person name="Han Y."/>
            <person name="Hemphill L."/>
            <person name="Highlander S.K."/>
            <person name="Hirani K."/>
            <person name="Hogues M."/>
            <person name="Jackson L."/>
            <person name="Jakkamsetti A."/>
            <person name="Javaid M."/>
            <person name="Jiang H."/>
            <person name="Korchina V."/>
            <person name="Kovar C."/>
            <person name="Lara F."/>
            <person name="Lee S."/>
            <person name="Mata R."/>
            <person name="Mathew T."/>
            <person name="Moen C."/>
            <person name="Morales K."/>
            <person name="Munidasa M."/>
            <person name="Nazareth L."/>
            <person name="Ngo R."/>
            <person name="Nguyen L."/>
            <person name="Okwuonu G."/>
            <person name="Ongeri F."/>
            <person name="Patil S."/>
            <person name="Petrosino J."/>
            <person name="Pham C."/>
            <person name="Pham P."/>
            <person name="Pu L.-L."/>
            <person name="Puazo M."/>
            <person name="Raj R."/>
            <person name="Reid J."/>
            <person name="Rouhana J."/>
            <person name="Saada N."/>
            <person name="Shang Y."/>
            <person name="Simmons D."/>
            <person name="Thornton R."/>
            <person name="Warren J."/>
            <person name="Weissenberger G."/>
            <person name="Zhang J."/>
            <person name="Zhang L."/>
            <person name="Zhou C."/>
            <person name="Zhu D."/>
            <person name="Muzny D."/>
            <person name="Worley K."/>
            <person name="Gibbs R."/>
        </authorList>
    </citation>
    <scope>NUCLEOTIDE SEQUENCE [LARGE SCALE GENOMIC DNA]</scope>
    <source>
        <strain evidence="2 3">DSM 13335</strain>
    </source>
</reference>
<proteinExistence type="predicted"/>
<dbReference type="GO" id="GO:0016787">
    <property type="term" value="F:hydrolase activity"/>
    <property type="evidence" value="ECO:0007669"/>
    <property type="project" value="UniProtKB-KW"/>
</dbReference>
<dbReference type="EMBL" id="ACLN01000004">
    <property type="protein sequence ID" value="EEW52231.1"/>
    <property type="molecule type" value="Genomic_DNA"/>
</dbReference>
<protein>
    <submittedName>
        <fullName evidence="2">Peptidase M16 inactive domain protein</fullName>
        <ecNumber evidence="2">3.4.24.-</ecNumber>
    </submittedName>
</protein>
<dbReference type="InterPro" id="IPR007863">
    <property type="entry name" value="Peptidase_M16_C"/>
</dbReference>
<dbReference type="AlphaFoldDB" id="C8PBT2"/>
<gene>
    <name evidence="2" type="ORF">HMPREF0520_0552</name>
</gene>
<dbReference type="Gene3D" id="3.30.830.10">
    <property type="entry name" value="Metalloenzyme, LuxS/M16 peptidase-like"/>
    <property type="match status" value="2"/>
</dbReference>
<comment type="caution">
    <text evidence="2">The sequence shown here is derived from an EMBL/GenBank/DDBJ whole genome shotgun (WGS) entry which is preliminary data.</text>
</comment>
<dbReference type="GO" id="GO:0046872">
    <property type="term" value="F:metal ion binding"/>
    <property type="evidence" value="ECO:0007669"/>
    <property type="project" value="InterPro"/>
</dbReference>
<feature type="domain" description="Peptidase M16 C-terminal" evidence="1">
    <location>
        <begin position="174"/>
        <end position="347"/>
    </location>
</feature>
<accession>C8PBT2</accession>
<sequence length="409" mass="47155">MRSKDLGNVVIEQNNKFKTGCIGCFFRLDLTPKNITISTLLAEVQSLLSEKYNTINRQSKRLSSLYDASLQIFPEINGNSIVMSYMLNFIEPREILDPEYDYAKIMETFFSIVHRPLIDEKVVNLAKSTLHSNIRDFFELPENRALHQFMKLWFKNQPNYQYVNVVNRDILDQLSLEDIQDFVKLLFKSPLMIYGQVADTNLFNKIGHSYFNIFKSKADFVNPQLVVDRDIDTFDESSDAQYEQAQVLMGYFYNHIQSMPRPWIGPLIMSYYLANTESSILFKKVREQLGATYGVDAFNDENHSLLLIRTGVNKNQVKQVKEIIQGCLSDLVCGLVDQEAFDHSKQLLINNFNSYGDIQESMMMKAVTENLIGSFSTIPNMIKLIKDYTVNDLINLAKTMQLNGSYCLL</sequence>
<keyword evidence="3" id="KW-1185">Reference proteome</keyword>
<dbReference type="HOGENOM" id="CLU_670462_0_0_9"/>
<organism evidence="2 3">
    <name type="scientific">Lactobacillus iners DSM 13335</name>
    <dbReference type="NCBI Taxonomy" id="525328"/>
    <lineage>
        <taxon>Bacteria</taxon>
        <taxon>Bacillati</taxon>
        <taxon>Bacillota</taxon>
        <taxon>Bacilli</taxon>
        <taxon>Lactobacillales</taxon>
        <taxon>Lactobacillaceae</taxon>
        <taxon>Lactobacillus</taxon>
    </lineage>
</organism>
<dbReference type="Proteomes" id="UP000004115">
    <property type="component" value="Unassembled WGS sequence"/>
</dbReference>